<proteinExistence type="predicted"/>
<name>A0A3S0D6A7_9FLAO</name>
<dbReference type="OrthoDB" id="725917at2"/>
<dbReference type="AlphaFoldDB" id="A0A3S0D6A7"/>
<dbReference type="Gene3D" id="1.25.40.390">
    <property type="match status" value="1"/>
</dbReference>
<sequence>MKKLIYLFTCIIGTAACTDGFDEMNIDPNNPVKASSQSILLAAQRTITHTLLDDNNVFTTLNWVQYHAKLGYSEQTYDIDWNTDAFFNNQTAVLNNLELLRKQAVSDEHANYEAVAIIMKTWVFSYFTDMYGDIPYSEALKAMDENILYPKFDTQESIYNDLVAKLKEADAKIELEPGVADIDGASDIFCQGDMLKWKKFANSLRARLLLRMSESAADVAKAGLEEIFQNPDTYPVLEDNLDNVGVKFIGETSGVNTSIFVQQTNNGQVRAVSTTLVDLLCANNDPRRTIMLNATKKSVDSVTAGVWTEYEYQGVPPAVLSPFNSFQINDVSTVGDAISLDYSRPIDVLTYGEVLFIKAEAASKGYNVGSNVADIYVEGVKASMEKWGVTDQGTVDQYLALPFVAFDSSRAQEQIITQRYIEQFHQALNTFAMIRRSGFSGLKWVSIGFSIENGYPDRIPYSHNMRGGNPNFETIAPQLTKNLWGNMWFAKDITVTTAAAYEEPVVYKFIYN</sequence>
<gene>
    <name evidence="1" type="ORF">EHW67_08595</name>
</gene>
<dbReference type="EMBL" id="RQPJ01000003">
    <property type="protein sequence ID" value="RTE53982.1"/>
    <property type="molecule type" value="Genomic_DNA"/>
</dbReference>
<protein>
    <submittedName>
        <fullName evidence="1">SusD/RagB family nutrient-binding outer membrane lipoprotein</fullName>
    </submittedName>
</protein>
<comment type="caution">
    <text evidence="1">The sequence shown here is derived from an EMBL/GenBank/DDBJ whole genome shotgun (WGS) entry which is preliminary data.</text>
</comment>
<dbReference type="InterPro" id="IPR011990">
    <property type="entry name" value="TPR-like_helical_dom_sf"/>
</dbReference>
<dbReference type="InterPro" id="IPR041662">
    <property type="entry name" value="SusD-like_2"/>
</dbReference>
<dbReference type="RefSeq" id="WP_126161970.1">
    <property type="nucleotide sequence ID" value="NZ_RQPJ01000003.1"/>
</dbReference>
<keyword evidence="2" id="KW-1185">Reference proteome</keyword>
<accession>A0A3S0D6A7</accession>
<dbReference type="PROSITE" id="PS51257">
    <property type="entry name" value="PROKAR_LIPOPROTEIN"/>
    <property type="match status" value="1"/>
</dbReference>
<evidence type="ECO:0000313" key="1">
    <source>
        <dbReference type="EMBL" id="RTE53982.1"/>
    </source>
</evidence>
<dbReference type="SUPFAM" id="SSF48452">
    <property type="entry name" value="TPR-like"/>
    <property type="match status" value="1"/>
</dbReference>
<dbReference type="Proteomes" id="UP000267585">
    <property type="component" value="Unassembled WGS sequence"/>
</dbReference>
<organism evidence="1 2">
    <name type="scientific">Arenibacter aquaticus</name>
    <dbReference type="NCBI Taxonomy" id="2489054"/>
    <lineage>
        <taxon>Bacteria</taxon>
        <taxon>Pseudomonadati</taxon>
        <taxon>Bacteroidota</taxon>
        <taxon>Flavobacteriia</taxon>
        <taxon>Flavobacteriales</taxon>
        <taxon>Flavobacteriaceae</taxon>
        <taxon>Arenibacter</taxon>
    </lineage>
</organism>
<dbReference type="Pfam" id="PF12771">
    <property type="entry name" value="SusD-like_2"/>
    <property type="match status" value="1"/>
</dbReference>
<evidence type="ECO:0000313" key="2">
    <source>
        <dbReference type="Proteomes" id="UP000267585"/>
    </source>
</evidence>
<reference evidence="1 2" key="1">
    <citation type="submission" date="2018-11" db="EMBL/GenBank/DDBJ databases">
        <title>Arenibacter aquaticus sp.nov., a marine bacterium isolated from surface seawater in the South China Sea.</title>
        <authorList>
            <person name="Guo J."/>
            <person name="Sun J."/>
        </authorList>
    </citation>
    <scope>NUCLEOTIDE SEQUENCE [LARGE SCALE GENOMIC DNA]</scope>
    <source>
        <strain evidence="1 2">GUO666</strain>
    </source>
</reference>
<keyword evidence="1" id="KW-0449">Lipoprotein</keyword>